<keyword evidence="4 7" id="KW-1133">Transmembrane helix</keyword>
<feature type="transmembrane region" description="Helical" evidence="7">
    <location>
        <begin position="298"/>
        <end position="327"/>
    </location>
</feature>
<dbReference type="GO" id="GO:0022857">
    <property type="term" value="F:transmembrane transporter activity"/>
    <property type="evidence" value="ECO:0007669"/>
    <property type="project" value="TreeGrafter"/>
</dbReference>
<sequence length="831" mass="85611">MVKAALDRLRLFNFREFTAHWGRSVASVVVVAVSSALLVAVFGISGSITGSVNQLASSIAGNSDLEVAGVTAGGFDQSLLPAVKAVPDIAAAVPMLRTQLRTADDRILLIGVDASITALDSDLRDAVSGKLTPDLLAVHNGVVVGSGLGLAKGDTLTLGSETVTVAAVIDGEVVSRINGGHFVVAILPLAQRIADRQNQLDSILVVARSGADVAAVREGVTDAVDGRALVASTDFRAKQAADGVAVLSASTFLSASMALIVSCFLVYNAMNMAVVQRRPNLSTQRAIGGRRSVIVRDLLAEAALLGLLGAVFGVPLGVLMGRAAIGVLPPLLIQSFDARLDYFLPSYAIPVAVIACVVACVGASAAAARQVYRVAPIEALQPVGASTADKTNRWLAAVAGGGGLALCAVAMWVALSVDDNVALLAPALIFAGALGVCFALTQPIVALTSAVARRFGAAGALGATNIERAPRRVWATVVTALTVVAATVGLTGANENLLDSATEWFMPVTGADLWVATNPPSELPIGPALPAGLESTITAVPGVASVVPFRAAFAALGDRRVFVQGASPGSHGLVFSAASPDAQERLLRGEGVLLSRDVARTLNKHEGDVLDLPTAHGIKQVRILEVVEYLSLLNGALGLRLDQLREWFDLPGADNLEVQVAPGFERSQVENAILAVSPEAVEVYTGQEFLEGGTGSIRQASVLNNAMLLIVALVGAIALLNTLMLSVIERRREFGVLRALGSSRRFTSKMVLAEASAIGIVGGLLGIAVGLVVHYAAAASLVAVATIDVEYRIGPRIFVFAGAAVVLSMLGSIPPSVRAARLNIIEAVAAE</sequence>
<dbReference type="Pfam" id="PF02687">
    <property type="entry name" value="FtsX"/>
    <property type="match status" value="2"/>
</dbReference>
<evidence type="ECO:0000256" key="5">
    <source>
        <dbReference type="ARBA" id="ARBA00023136"/>
    </source>
</evidence>
<dbReference type="PANTHER" id="PTHR30572">
    <property type="entry name" value="MEMBRANE COMPONENT OF TRANSPORTER-RELATED"/>
    <property type="match status" value="1"/>
</dbReference>
<feature type="transmembrane region" description="Helical" evidence="7">
    <location>
        <begin position="427"/>
        <end position="452"/>
    </location>
</feature>
<feature type="transmembrane region" description="Helical" evidence="7">
    <location>
        <begin position="473"/>
        <end position="493"/>
    </location>
</feature>
<feature type="domain" description="ABC3 transporter permease C-terminal" evidence="8">
    <location>
        <begin position="255"/>
        <end position="374"/>
    </location>
</feature>
<feature type="transmembrane region" description="Helical" evidence="7">
    <location>
        <begin position="244"/>
        <end position="267"/>
    </location>
</feature>
<accession>A0A848KH09</accession>
<dbReference type="Proteomes" id="UP000535543">
    <property type="component" value="Unassembled WGS sequence"/>
</dbReference>
<evidence type="ECO:0000256" key="7">
    <source>
        <dbReference type="SAM" id="Phobius"/>
    </source>
</evidence>
<keyword evidence="11" id="KW-1185">Reference proteome</keyword>
<reference evidence="10 11" key="2">
    <citation type="submission" date="2020-06" db="EMBL/GenBank/DDBJ databases">
        <title>Antribacter stalactiti gen. nov., sp. nov., a new member of the family Nacardiaceae isolated from a cave.</title>
        <authorList>
            <person name="Kim I.S."/>
        </authorList>
    </citation>
    <scope>NUCLEOTIDE SEQUENCE [LARGE SCALE GENOMIC DNA]</scope>
    <source>
        <strain evidence="10 11">YC2-7</strain>
    </source>
</reference>
<evidence type="ECO:0000256" key="6">
    <source>
        <dbReference type="ARBA" id="ARBA00038076"/>
    </source>
</evidence>
<keyword evidence="3 7" id="KW-0812">Transmembrane</keyword>
<name>A0A848KH09_9NOCA</name>
<dbReference type="Pfam" id="PF12704">
    <property type="entry name" value="MacB_PCD"/>
    <property type="match status" value="1"/>
</dbReference>
<comment type="subcellular location">
    <subcellularLocation>
        <location evidence="1">Cell membrane</location>
        <topology evidence="1">Multi-pass membrane protein</topology>
    </subcellularLocation>
</comment>
<feature type="transmembrane region" description="Helical" evidence="7">
    <location>
        <begin position="394"/>
        <end position="415"/>
    </location>
</feature>
<feature type="transmembrane region" description="Helical" evidence="7">
    <location>
        <begin position="21"/>
        <end position="44"/>
    </location>
</feature>
<feature type="transmembrane region" description="Helical" evidence="7">
    <location>
        <begin position="347"/>
        <end position="368"/>
    </location>
</feature>
<feature type="transmembrane region" description="Helical" evidence="7">
    <location>
        <begin position="750"/>
        <end position="773"/>
    </location>
</feature>
<comment type="similarity">
    <text evidence="6">Belongs to the ABC-4 integral membrane protein family.</text>
</comment>
<feature type="domain" description="MacB-like periplasmic core" evidence="9">
    <location>
        <begin position="25"/>
        <end position="222"/>
    </location>
</feature>
<dbReference type="InterPro" id="IPR050250">
    <property type="entry name" value="Macrolide_Exporter_MacB"/>
</dbReference>
<evidence type="ECO:0000313" key="10">
    <source>
        <dbReference type="EMBL" id="NMN95207.1"/>
    </source>
</evidence>
<evidence type="ECO:0000259" key="8">
    <source>
        <dbReference type="Pfam" id="PF02687"/>
    </source>
</evidence>
<feature type="transmembrane region" description="Helical" evidence="7">
    <location>
        <begin position="793"/>
        <end position="813"/>
    </location>
</feature>
<dbReference type="InterPro" id="IPR025857">
    <property type="entry name" value="MacB_PCD"/>
</dbReference>
<dbReference type="InterPro" id="IPR003838">
    <property type="entry name" value="ABC3_permease_C"/>
</dbReference>
<evidence type="ECO:0000256" key="1">
    <source>
        <dbReference type="ARBA" id="ARBA00004651"/>
    </source>
</evidence>
<evidence type="ECO:0000259" key="9">
    <source>
        <dbReference type="Pfam" id="PF12704"/>
    </source>
</evidence>
<dbReference type="GO" id="GO:0005886">
    <property type="term" value="C:plasma membrane"/>
    <property type="evidence" value="ECO:0007669"/>
    <property type="project" value="UniProtKB-SubCell"/>
</dbReference>
<evidence type="ECO:0000313" key="11">
    <source>
        <dbReference type="Proteomes" id="UP000535543"/>
    </source>
</evidence>
<dbReference type="AlphaFoldDB" id="A0A848KH09"/>
<keyword evidence="2" id="KW-1003">Cell membrane</keyword>
<dbReference type="PANTHER" id="PTHR30572:SF4">
    <property type="entry name" value="ABC TRANSPORTER PERMEASE YTRF"/>
    <property type="match status" value="1"/>
</dbReference>
<evidence type="ECO:0000256" key="2">
    <source>
        <dbReference type="ARBA" id="ARBA00022475"/>
    </source>
</evidence>
<protein>
    <submittedName>
        <fullName evidence="10">FtsX-like permease family protein</fullName>
    </submittedName>
</protein>
<organism evidence="10 11">
    <name type="scientific">Antrihabitans stalactiti</name>
    <dbReference type="NCBI Taxonomy" id="2584121"/>
    <lineage>
        <taxon>Bacteria</taxon>
        <taxon>Bacillati</taxon>
        <taxon>Actinomycetota</taxon>
        <taxon>Actinomycetes</taxon>
        <taxon>Mycobacteriales</taxon>
        <taxon>Nocardiaceae</taxon>
        <taxon>Antrihabitans</taxon>
    </lineage>
</organism>
<feature type="domain" description="ABC3 transporter permease C-terminal" evidence="8">
    <location>
        <begin position="706"/>
        <end position="824"/>
    </location>
</feature>
<reference evidence="10 11" key="1">
    <citation type="submission" date="2019-05" db="EMBL/GenBank/DDBJ databases">
        <authorList>
            <person name="Lee S.D."/>
        </authorList>
    </citation>
    <scope>NUCLEOTIDE SEQUENCE [LARGE SCALE GENOMIC DNA]</scope>
    <source>
        <strain evidence="10 11">YC2-7</strain>
    </source>
</reference>
<dbReference type="EMBL" id="VCQU01000003">
    <property type="protein sequence ID" value="NMN95207.1"/>
    <property type="molecule type" value="Genomic_DNA"/>
</dbReference>
<feature type="transmembrane region" description="Helical" evidence="7">
    <location>
        <begin position="706"/>
        <end position="729"/>
    </location>
</feature>
<comment type="caution">
    <text evidence="10">The sequence shown here is derived from an EMBL/GenBank/DDBJ whole genome shotgun (WGS) entry which is preliminary data.</text>
</comment>
<evidence type="ECO:0000256" key="3">
    <source>
        <dbReference type="ARBA" id="ARBA00022692"/>
    </source>
</evidence>
<keyword evidence="5 7" id="KW-0472">Membrane</keyword>
<evidence type="ECO:0000256" key="4">
    <source>
        <dbReference type="ARBA" id="ARBA00022989"/>
    </source>
</evidence>
<proteinExistence type="inferred from homology"/>
<gene>
    <name evidence="10" type="ORF">FGL95_09200</name>
</gene>